<proteinExistence type="predicted"/>
<feature type="chain" id="PRO_5035775542" evidence="1">
    <location>
        <begin position="18"/>
        <end position="288"/>
    </location>
</feature>
<accession>A0A8S1HY68</accession>
<gene>
    <name evidence="2" type="ORF">CAUJ_LOCUS13999</name>
</gene>
<reference evidence="2" key="1">
    <citation type="submission" date="2020-10" db="EMBL/GenBank/DDBJ databases">
        <authorList>
            <person name="Kikuchi T."/>
        </authorList>
    </citation>
    <scope>NUCLEOTIDE SEQUENCE</scope>
    <source>
        <strain evidence="2">NKZ352</strain>
    </source>
</reference>
<keyword evidence="1" id="KW-0732">Signal</keyword>
<evidence type="ECO:0000256" key="1">
    <source>
        <dbReference type="SAM" id="SignalP"/>
    </source>
</evidence>
<dbReference type="Proteomes" id="UP000835052">
    <property type="component" value="Unassembled WGS sequence"/>
</dbReference>
<evidence type="ECO:0000313" key="2">
    <source>
        <dbReference type="EMBL" id="CAD6198092.1"/>
    </source>
</evidence>
<name>A0A8S1HY68_9PELO</name>
<protein>
    <submittedName>
        <fullName evidence="2">Uncharacterized protein</fullName>
    </submittedName>
</protein>
<dbReference type="OrthoDB" id="5808636at2759"/>
<organism evidence="2 3">
    <name type="scientific">Caenorhabditis auriculariae</name>
    <dbReference type="NCBI Taxonomy" id="2777116"/>
    <lineage>
        <taxon>Eukaryota</taxon>
        <taxon>Metazoa</taxon>
        <taxon>Ecdysozoa</taxon>
        <taxon>Nematoda</taxon>
        <taxon>Chromadorea</taxon>
        <taxon>Rhabditida</taxon>
        <taxon>Rhabditina</taxon>
        <taxon>Rhabditomorpha</taxon>
        <taxon>Rhabditoidea</taxon>
        <taxon>Rhabditidae</taxon>
        <taxon>Peloderinae</taxon>
        <taxon>Caenorhabditis</taxon>
    </lineage>
</organism>
<dbReference type="AlphaFoldDB" id="A0A8S1HY68"/>
<comment type="caution">
    <text evidence="2">The sequence shown here is derived from an EMBL/GenBank/DDBJ whole genome shotgun (WGS) entry which is preliminary data.</text>
</comment>
<sequence length="288" mass="33114">MMKFLLILLSFSVCTYAKTVQIRLRENVTQTCPNVDSDLIDESSLKISMKMLPREGSDDDDSKDEKITFPGCYRVKMSFRMKRTIHNPYIEAFMQLGQNMPCRGEGNSLTGIDSICTNITTGNWCPKSHNSQLRDMLIGKQTCQFCHLCDSLTKDSSDVRKIKKFVSNDGPEECSTEQDLHTYSFKMCTPTRDELNEDGENRDKLEEYWQYLKQGIMTTVIHVMDRQPLPQSRSTQCQRMCDTLSDEQGVSDTYRQTLRRSIENMCAPVDAYAACLYHTVKFDLNSDL</sequence>
<feature type="signal peptide" evidence="1">
    <location>
        <begin position="1"/>
        <end position="17"/>
    </location>
</feature>
<dbReference type="EMBL" id="CAJGYM010000115">
    <property type="protein sequence ID" value="CAD6198092.1"/>
    <property type="molecule type" value="Genomic_DNA"/>
</dbReference>
<evidence type="ECO:0000313" key="3">
    <source>
        <dbReference type="Proteomes" id="UP000835052"/>
    </source>
</evidence>
<keyword evidence="3" id="KW-1185">Reference proteome</keyword>